<organism evidence="3 4">
    <name type="scientific">Ruegeria intermedia</name>
    <dbReference type="NCBI Taxonomy" id="996115"/>
    <lineage>
        <taxon>Bacteria</taxon>
        <taxon>Pseudomonadati</taxon>
        <taxon>Pseudomonadota</taxon>
        <taxon>Alphaproteobacteria</taxon>
        <taxon>Rhodobacterales</taxon>
        <taxon>Roseobacteraceae</taxon>
        <taxon>Ruegeria</taxon>
    </lineage>
</organism>
<feature type="signal peptide" evidence="2">
    <location>
        <begin position="1"/>
        <end position="46"/>
    </location>
</feature>
<dbReference type="Proteomes" id="UP000325134">
    <property type="component" value="Unassembled WGS sequence"/>
</dbReference>
<evidence type="ECO:0000256" key="1">
    <source>
        <dbReference type="ARBA" id="ARBA00009330"/>
    </source>
</evidence>
<dbReference type="PANTHER" id="PTHR36920">
    <property type="match status" value="1"/>
</dbReference>
<dbReference type="Pfam" id="PF03922">
    <property type="entry name" value="OmpW"/>
    <property type="match status" value="1"/>
</dbReference>
<sequence length="224" mass="24263">MQIRVPPLPGDHYRPANETKGMKMTKKLAILALSTAVAALSAPAFAQSQGDWTLGIGVGYLDPKSDNGTLAGFSAEIDSDTRPIFTAEYFIRDNLGIELLAATPFKHDVTLGGSVDAGNVKHLPPTLSLNYHFPTNSAWKPYVGAGLNYTIFFDEESPLGDLKVDDSFGVSLQAGLDYMVTDKGAVRLNVRWFDIDSDVTLNGANIGKAEIDPWLVGVSYVHRF</sequence>
<feature type="chain" id="PRO_5013041930" evidence="2">
    <location>
        <begin position="47"/>
        <end position="224"/>
    </location>
</feature>
<dbReference type="InterPro" id="IPR005618">
    <property type="entry name" value="OMPW"/>
</dbReference>
<gene>
    <name evidence="3" type="ORF">SAMN05444279_12353</name>
</gene>
<protein>
    <submittedName>
        <fullName evidence="3">Outer membrane protein</fullName>
    </submittedName>
</protein>
<dbReference type="PANTHER" id="PTHR36920:SF1">
    <property type="entry name" value="OUTER MEMBRANE PROTEIN W"/>
    <property type="match status" value="1"/>
</dbReference>
<comment type="similarity">
    <text evidence="1">Belongs to the OmpW/AlkL family.</text>
</comment>
<reference evidence="3 4" key="1">
    <citation type="submission" date="2016-11" db="EMBL/GenBank/DDBJ databases">
        <authorList>
            <person name="Varghese N."/>
            <person name="Submissions S."/>
        </authorList>
    </citation>
    <scope>NUCLEOTIDE SEQUENCE [LARGE SCALE GENOMIC DNA]</scope>
    <source>
        <strain evidence="3 4">DSM 29341</strain>
    </source>
</reference>
<dbReference type="GO" id="GO:0055085">
    <property type="term" value="P:transmembrane transport"/>
    <property type="evidence" value="ECO:0007669"/>
    <property type="project" value="TreeGrafter"/>
</dbReference>
<dbReference type="AlphaFoldDB" id="A0A1M5A4N6"/>
<name>A0A1M5A4N6_9RHOB</name>
<dbReference type="SUPFAM" id="SSF56925">
    <property type="entry name" value="OMPA-like"/>
    <property type="match status" value="1"/>
</dbReference>
<accession>A0A1M5A4N6</accession>
<evidence type="ECO:0000313" key="3">
    <source>
        <dbReference type="EMBL" id="SHF25184.1"/>
    </source>
</evidence>
<proteinExistence type="inferred from homology"/>
<keyword evidence="2" id="KW-0732">Signal</keyword>
<dbReference type="EMBL" id="FQVK01000023">
    <property type="protein sequence ID" value="SHF25184.1"/>
    <property type="molecule type" value="Genomic_DNA"/>
</dbReference>
<evidence type="ECO:0000313" key="4">
    <source>
        <dbReference type="Proteomes" id="UP000325134"/>
    </source>
</evidence>
<dbReference type="Gene3D" id="2.40.160.20">
    <property type="match status" value="1"/>
</dbReference>
<dbReference type="InterPro" id="IPR011250">
    <property type="entry name" value="OMP/PagP_B-barrel"/>
</dbReference>
<dbReference type="GO" id="GO:0019867">
    <property type="term" value="C:outer membrane"/>
    <property type="evidence" value="ECO:0007669"/>
    <property type="project" value="InterPro"/>
</dbReference>
<evidence type="ECO:0000256" key="2">
    <source>
        <dbReference type="SAM" id="SignalP"/>
    </source>
</evidence>
<keyword evidence="4" id="KW-1185">Reference proteome</keyword>